<dbReference type="Proteomes" id="UP000054270">
    <property type="component" value="Unassembled WGS sequence"/>
</dbReference>
<dbReference type="EMBL" id="KN817678">
    <property type="protein sequence ID" value="KJA14450.1"/>
    <property type="molecule type" value="Genomic_DNA"/>
</dbReference>
<sequence>MTGALSLLSLYGGKSRRLINLLGNGKNTSEHSTRLPSMDHFLWVKHVPIVLSGMGSQKQMKQSTVFLQPPRGLEMSSVPVLLGPSKARNGFNLCGRPSLASSDTPTSASLLICFKSLKFATIGCSASPSLFAIRSPTQRRRDLQIDILLTPLIRHGGSTSVLMTSFTLQISTF</sequence>
<proteinExistence type="predicted"/>
<evidence type="ECO:0000313" key="1">
    <source>
        <dbReference type="EMBL" id="KJA14450.1"/>
    </source>
</evidence>
<gene>
    <name evidence="1" type="ORF">HYPSUDRAFT_72581</name>
</gene>
<protein>
    <submittedName>
        <fullName evidence="1">Uncharacterized protein</fullName>
    </submittedName>
</protein>
<reference evidence="2" key="1">
    <citation type="submission" date="2014-04" db="EMBL/GenBank/DDBJ databases">
        <title>Evolutionary Origins and Diversification of the Mycorrhizal Mutualists.</title>
        <authorList>
            <consortium name="DOE Joint Genome Institute"/>
            <consortium name="Mycorrhizal Genomics Consortium"/>
            <person name="Kohler A."/>
            <person name="Kuo A."/>
            <person name="Nagy L.G."/>
            <person name="Floudas D."/>
            <person name="Copeland A."/>
            <person name="Barry K.W."/>
            <person name="Cichocki N."/>
            <person name="Veneault-Fourrey C."/>
            <person name="LaButti K."/>
            <person name="Lindquist E.A."/>
            <person name="Lipzen A."/>
            <person name="Lundell T."/>
            <person name="Morin E."/>
            <person name="Murat C."/>
            <person name="Riley R."/>
            <person name="Ohm R."/>
            <person name="Sun H."/>
            <person name="Tunlid A."/>
            <person name="Henrissat B."/>
            <person name="Grigoriev I.V."/>
            <person name="Hibbett D.S."/>
            <person name="Martin F."/>
        </authorList>
    </citation>
    <scope>NUCLEOTIDE SEQUENCE [LARGE SCALE GENOMIC DNA]</scope>
    <source>
        <strain evidence="2">FD-334 SS-4</strain>
    </source>
</reference>
<organism evidence="1 2">
    <name type="scientific">Hypholoma sublateritium (strain FD-334 SS-4)</name>
    <dbReference type="NCBI Taxonomy" id="945553"/>
    <lineage>
        <taxon>Eukaryota</taxon>
        <taxon>Fungi</taxon>
        <taxon>Dikarya</taxon>
        <taxon>Basidiomycota</taxon>
        <taxon>Agaricomycotina</taxon>
        <taxon>Agaricomycetes</taxon>
        <taxon>Agaricomycetidae</taxon>
        <taxon>Agaricales</taxon>
        <taxon>Agaricineae</taxon>
        <taxon>Strophariaceae</taxon>
        <taxon>Hypholoma</taxon>
    </lineage>
</organism>
<accession>A0A0D2P1D6</accession>
<name>A0A0D2P1D6_HYPSF</name>
<dbReference type="AlphaFoldDB" id="A0A0D2P1D6"/>
<keyword evidence="2" id="KW-1185">Reference proteome</keyword>
<evidence type="ECO:0000313" key="2">
    <source>
        <dbReference type="Proteomes" id="UP000054270"/>
    </source>
</evidence>